<protein>
    <submittedName>
        <fullName evidence="1">Uncharacterized protein</fullName>
    </submittedName>
</protein>
<evidence type="ECO:0000313" key="2">
    <source>
        <dbReference type="Proteomes" id="UP001221757"/>
    </source>
</evidence>
<name>A0AAD7DQ35_MYCRO</name>
<dbReference type="EMBL" id="JARKIE010000032">
    <property type="protein sequence ID" value="KAJ7697033.1"/>
    <property type="molecule type" value="Genomic_DNA"/>
</dbReference>
<dbReference type="Proteomes" id="UP001221757">
    <property type="component" value="Unassembled WGS sequence"/>
</dbReference>
<proteinExistence type="predicted"/>
<sequence>MLQCAKKYGVSFDTVNPSPQILGQLPLWHHFGQDPNKMQRNNSASCKCLQANHDVWLVHEGLVMLRRLRDEEQKPTPTCKCLACSEDRHVRSCNNPHVCTSAVERRLSSLLPK</sequence>
<organism evidence="1 2">
    <name type="scientific">Mycena rosella</name>
    <name type="common">Pink bonnet</name>
    <name type="synonym">Agaricus rosellus</name>
    <dbReference type="NCBI Taxonomy" id="1033263"/>
    <lineage>
        <taxon>Eukaryota</taxon>
        <taxon>Fungi</taxon>
        <taxon>Dikarya</taxon>
        <taxon>Basidiomycota</taxon>
        <taxon>Agaricomycotina</taxon>
        <taxon>Agaricomycetes</taxon>
        <taxon>Agaricomycetidae</taxon>
        <taxon>Agaricales</taxon>
        <taxon>Marasmiineae</taxon>
        <taxon>Mycenaceae</taxon>
        <taxon>Mycena</taxon>
    </lineage>
</organism>
<accession>A0AAD7DQ35</accession>
<reference evidence="1" key="1">
    <citation type="submission" date="2023-03" db="EMBL/GenBank/DDBJ databases">
        <title>Massive genome expansion in bonnet fungi (Mycena s.s.) driven by repeated elements and novel gene families across ecological guilds.</title>
        <authorList>
            <consortium name="Lawrence Berkeley National Laboratory"/>
            <person name="Harder C.B."/>
            <person name="Miyauchi S."/>
            <person name="Viragh M."/>
            <person name="Kuo A."/>
            <person name="Thoen E."/>
            <person name="Andreopoulos B."/>
            <person name="Lu D."/>
            <person name="Skrede I."/>
            <person name="Drula E."/>
            <person name="Henrissat B."/>
            <person name="Morin E."/>
            <person name="Kohler A."/>
            <person name="Barry K."/>
            <person name="LaButti K."/>
            <person name="Morin E."/>
            <person name="Salamov A."/>
            <person name="Lipzen A."/>
            <person name="Mereny Z."/>
            <person name="Hegedus B."/>
            <person name="Baldrian P."/>
            <person name="Stursova M."/>
            <person name="Weitz H."/>
            <person name="Taylor A."/>
            <person name="Grigoriev I.V."/>
            <person name="Nagy L.G."/>
            <person name="Martin F."/>
            <person name="Kauserud H."/>
        </authorList>
    </citation>
    <scope>NUCLEOTIDE SEQUENCE</scope>
    <source>
        <strain evidence="1">CBHHK067</strain>
    </source>
</reference>
<comment type="caution">
    <text evidence="1">The sequence shown here is derived from an EMBL/GenBank/DDBJ whole genome shotgun (WGS) entry which is preliminary data.</text>
</comment>
<keyword evidence="2" id="KW-1185">Reference proteome</keyword>
<evidence type="ECO:0000313" key="1">
    <source>
        <dbReference type="EMBL" id="KAJ7697033.1"/>
    </source>
</evidence>
<dbReference type="AlphaFoldDB" id="A0AAD7DQ35"/>
<gene>
    <name evidence="1" type="ORF">B0H17DRAFT_928743</name>
</gene>